<dbReference type="EMBL" id="JACXVP010000005">
    <property type="protein sequence ID" value="KAG5604505.1"/>
    <property type="molecule type" value="Genomic_DNA"/>
</dbReference>
<gene>
    <name evidence="1" type="ORF">H5410_025997</name>
</gene>
<name>A0A9J5YV99_SOLCO</name>
<reference evidence="1 2" key="1">
    <citation type="submission" date="2020-09" db="EMBL/GenBank/DDBJ databases">
        <title>De no assembly of potato wild relative species, Solanum commersonii.</title>
        <authorList>
            <person name="Cho K."/>
        </authorList>
    </citation>
    <scope>NUCLEOTIDE SEQUENCE [LARGE SCALE GENOMIC DNA]</scope>
    <source>
        <strain evidence="1">LZ3.2</strain>
        <tissue evidence="1">Leaf</tissue>
    </source>
</reference>
<protein>
    <recommendedName>
        <fullName evidence="3">FBD domain-containing protein</fullName>
    </recommendedName>
</protein>
<dbReference type="AlphaFoldDB" id="A0A9J5YV99"/>
<organism evidence="1 2">
    <name type="scientific">Solanum commersonii</name>
    <name type="common">Commerson's wild potato</name>
    <name type="synonym">Commerson's nightshade</name>
    <dbReference type="NCBI Taxonomy" id="4109"/>
    <lineage>
        <taxon>Eukaryota</taxon>
        <taxon>Viridiplantae</taxon>
        <taxon>Streptophyta</taxon>
        <taxon>Embryophyta</taxon>
        <taxon>Tracheophyta</taxon>
        <taxon>Spermatophyta</taxon>
        <taxon>Magnoliopsida</taxon>
        <taxon>eudicotyledons</taxon>
        <taxon>Gunneridae</taxon>
        <taxon>Pentapetalae</taxon>
        <taxon>asterids</taxon>
        <taxon>lamiids</taxon>
        <taxon>Solanales</taxon>
        <taxon>Solanaceae</taxon>
        <taxon>Solanoideae</taxon>
        <taxon>Solaneae</taxon>
        <taxon>Solanum</taxon>
    </lineage>
</organism>
<keyword evidence="2" id="KW-1185">Reference proteome</keyword>
<evidence type="ECO:0008006" key="3">
    <source>
        <dbReference type="Google" id="ProtNLM"/>
    </source>
</evidence>
<evidence type="ECO:0000313" key="2">
    <source>
        <dbReference type="Proteomes" id="UP000824120"/>
    </source>
</evidence>
<sequence>MEGFSDVKFSHLKEVKLDGFLATERGMQLIKLLLPVLVRMLIITYTDDNEPKPGKLSESPSEINILVATVNAFLRASPKVEVVFEIEYVDRCTNANFCFD</sequence>
<proteinExistence type="predicted"/>
<accession>A0A9J5YV99</accession>
<dbReference type="Proteomes" id="UP000824120">
    <property type="component" value="Chromosome 5"/>
</dbReference>
<comment type="caution">
    <text evidence="1">The sequence shown here is derived from an EMBL/GenBank/DDBJ whole genome shotgun (WGS) entry which is preliminary data.</text>
</comment>
<evidence type="ECO:0000313" key="1">
    <source>
        <dbReference type="EMBL" id="KAG5604505.1"/>
    </source>
</evidence>
<dbReference type="OrthoDB" id="1298633at2759"/>